<dbReference type="EMBL" id="AMZH03026023">
    <property type="protein sequence ID" value="RRT34809.1"/>
    <property type="molecule type" value="Genomic_DNA"/>
</dbReference>
<dbReference type="Proteomes" id="UP000287651">
    <property type="component" value="Unassembled WGS sequence"/>
</dbReference>
<dbReference type="AlphaFoldDB" id="A0A426X5Q6"/>
<name>A0A426X5Q6_ENSVE</name>
<sequence length="95" mass="10602">MMPQATLLSKERRHRSYVVALKVRVPSIGSFAPLCTAFDLVSVLDVRQGMTREKLWMLKYTMQLVVSSLGLVTSSPLWPSQPSQVLRGSSLYDGC</sequence>
<comment type="caution">
    <text evidence="1">The sequence shown here is derived from an EMBL/GenBank/DDBJ whole genome shotgun (WGS) entry which is preliminary data.</text>
</comment>
<reference evidence="1 2" key="1">
    <citation type="journal article" date="2014" name="Agronomy (Basel)">
        <title>A Draft Genome Sequence for Ensete ventricosum, the Drought-Tolerant Tree Against Hunger.</title>
        <authorList>
            <person name="Harrison J."/>
            <person name="Moore K.A."/>
            <person name="Paszkiewicz K."/>
            <person name="Jones T."/>
            <person name="Grant M."/>
            <person name="Ambacheew D."/>
            <person name="Muzemil S."/>
            <person name="Studholme D.J."/>
        </authorList>
    </citation>
    <scope>NUCLEOTIDE SEQUENCE [LARGE SCALE GENOMIC DNA]</scope>
</reference>
<evidence type="ECO:0000313" key="2">
    <source>
        <dbReference type="Proteomes" id="UP000287651"/>
    </source>
</evidence>
<protein>
    <submittedName>
        <fullName evidence="1">Uncharacterized protein</fullName>
    </submittedName>
</protein>
<organism evidence="1 2">
    <name type="scientific">Ensete ventricosum</name>
    <name type="common">Abyssinian banana</name>
    <name type="synonym">Musa ensete</name>
    <dbReference type="NCBI Taxonomy" id="4639"/>
    <lineage>
        <taxon>Eukaryota</taxon>
        <taxon>Viridiplantae</taxon>
        <taxon>Streptophyta</taxon>
        <taxon>Embryophyta</taxon>
        <taxon>Tracheophyta</taxon>
        <taxon>Spermatophyta</taxon>
        <taxon>Magnoliopsida</taxon>
        <taxon>Liliopsida</taxon>
        <taxon>Zingiberales</taxon>
        <taxon>Musaceae</taxon>
        <taxon>Ensete</taxon>
    </lineage>
</organism>
<accession>A0A426X5Q6</accession>
<proteinExistence type="predicted"/>
<evidence type="ECO:0000313" key="1">
    <source>
        <dbReference type="EMBL" id="RRT34809.1"/>
    </source>
</evidence>
<gene>
    <name evidence="1" type="ORF">B296_00050914</name>
</gene>